<dbReference type="InterPro" id="IPR029063">
    <property type="entry name" value="SAM-dependent_MTases_sf"/>
</dbReference>
<dbReference type="Gene3D" id="2.20.25.110">
    <property type="entry name" value="S-adenosyl-L-methionine-dependent methyltransferases"/>
    <property type="match status" value="1"/>
</dbReference>
<dbReference type="RefSeq" id="WP_181732789.1">
    <property type="nucleotide sequence ID" value="NZ_JACEIR010000012.1"/>
</dbReference>
<dbReference type="CDD" id="cd02440">
    <property type="entry name" value="AdoMet_MTases"/>
    <property type="match status" value="1"/>
</dbReference>
<dbReference type="PANTHER" id="PTHR43861:SF1">
    <property type="entry name" value="TRANS-ACONITATE 2-METHYLTRANSFERASE"/>
    <property type="match status" value="1"/>
</dbReference>
<organism evidence="4 5">
    <name type="scientific">Thermoactinomyces intermedius</name>
    <dbReference type="NCBI Taxonomy" id="2024"/>
    <lineage>
        <taxon>Bacteria</taxon>
        <taxon>Bacillati</taxon>
        <taxon>Bacillota</taxon>
        <taxon>Bacilli</taxon>
        <taxon>Bacillales</taxon>
        <taxon>Thermoactinomycetaceae</taxon>
        <taxon>Thermoactinomyces</taxon>
    </lineage>
</organism>
<dbReference type="EMBL" id="JAECVW010000010">
    <property type="protein sequence ID" value="MBH8596109.1"/>
    <property type="molecule type" value="Genomic_DNA"/>
</dbReference>
<evidence type="ECO:0000313" key="4">
    <source>
        <dbReference type="EMBL" id="MBH8596109.1"/>
    </source>
</evidence>
<dbReference type="GO" id="GO:0032259">
    <property type="term" value="P:methylation"/>
    <property type="evidence" value="ECO:0007669"/>
    <property type="project" value="UniProtKB-KW"/>
</dbReference>
<feature type="domain" description="Methyltransferase" evidence="3">
    <location>
        <begin position="37"/>
        <end position="134"/>
    </location>
</feature>
<name>A0A8I1AEZ5_THEIN</name>
<dbReference type="Proteomes" id="UP000633619">
    <property type="component" value="Unassembled WGS sequence"/>
</dbReference>
<dbReference type="Pfam" id="PF13649">
    <property type="entry name" value="Methyltransf_25"/>
    <property type="match status" value="1"/>
</dbReference>
<evidence type="ECO:0000256" key="1">
    <source>
        <dbReference type="ARBA" id="ARBA00022603"/>
    </source>
</evidence>
<sequence length="256" mass="30208">MDFYTYDLPDYYDWTSTGLDHDITYYTELAKQQGGPVLELGCGTGRCTLAIAREGIPVVGLDLSEPMLKRAEKKAKEMNLDGNIEWVHGNMADFRLDRKFPLIIIPYRSFLHLLTVRDQVNTLKCIRQHLTDDGVLAFNVFVPFIKHLYEMDNQYAYRGTFPVPGTEETVELYDFTEFDHFSQLAHVIRYFEHYSPSGRLKERIRTTFRLRYIYPSELNHLLTFCGFKVIRRYGNFRYQPFDNRSRELIIEAVKRK</sequence>
<keyword evidence="1 4" id="KW-0489">Methyltransferase</keyword>
<keyword evidence="5" id="KW-1185">Reference proteome</keyword>
<dbReference type="InterPro" id="IPR041698">
    <property type="entry name" value="Methyltransf_25"/>
</dbReference>
<evidence type="ECO:0000259" key="3">
    <source>
        <dbReference type="Pfam" id="PF13649"/>
    </source>
</evidence>
<dbReference type="PANTHER" id="PTHR43861">
    <property type="entry name" value="TRANS-ACONITATE 2-METHYLTRANSFERASE-RELATED"/>
    <property type="match status" value="1"/>
</dbReference>
<dbReference type="Gene3D" id="3.40.50.150">
    <property type="entry name" value="Vaccinia Virus protein VP39"/>
    <property type="match status" value="1"/>
</dbReference>
<dbReference type="SUPFAM" id="SSF53335">
    <property type="entry name" value="S-adenosyl-L-methionine-dependent methyltransferases"/>
    <property type="match status" value="1"/>
</dbReference>
<dbReference type="GO" id="GO:0008168">
    <property type="term" value="F:methyltransferase activity"/>
    <property type="evidence" value="ECO:0007669"/>
    <property type="project" value="UniProtKB-KW"/>
</dbReference>
<gene>
    <name evidence="4" type="ORF">I8U20_12440</name>
</gene>
<keyword evidence="2 4" id="KW-0808">Transferase</keyword>
<accession>A0A8I1AEZ5</accession>
<proteinExistence type="predicted"/>
<evidence type="ECO:0000313" key="5">
    <source>
        <dbReference type="Proteomes" id="UP000633619"/>
    </source>
</evidence>
<dbReference type="AlphaFoldDB" id="A0A8I1AEZ5"/>
<protein>
    <submittedName>
        <fullName evidence="4">Class I SAM-dependent methyltransferase</fullName>
    </submittedName>
</protein>
<evidence type="ECO:0000256" key="2">
    <source>
        <dbReference type="ARBA" id="ARBA00022679"/>
    </source>
</evidence>
<reference evidence="4 5" key="1">
    <citation type="submission" date="2020-12" db="EMBL/GenBank/DDBJ databases">
        <title>WGS of Thermoactinomyces spp.</title>
        <authorList>
            <person name="Cheng K."/>
        </authorList>
    </citation>
    <scope>NUCLEOTIDE SEQUENCE [LARGE SCALE GENOMIC DNA]</scope>
    <source>
        <strain evidence="5">CICC 10671\DSM 43846</strain>
    </source>
</reference>
<comment type="caution">
    <text evidence="4">The sequence shown here is derived from an EMBL/GenBank/DDBJ whole genome shotgun (WGS) entry which is preliminary data.</text>
</comment>